<organism evidence="1 2">
    <name type="scientific">Aquimarina amphilecti</name>
    <dbReference type="NCBI Taxonomy" id="1038014"/>
    <lineage>
        <taxon>Bacteria</taxon>
        <taxon>Pseudomonadati</taxon>
        <taxon>Bacteroidota</taxon>
        <taxon>Flavobacteriia</taxon>
        <taxon>Flavobacteriales</taxon>
        <taxon>Flavobacteriaceae</taxon>
        <taxon>Aquimarina</taxon>
    </lineage>
</organism>
<keyword evidence="2" id="KW-1185">Reference proteome</keyword>
<evidence type="ECO:0000313" key="1">
    <source>
        <dbReference type="EMBL" id="SEL17853.1"/>
    </source>
</evidence>
<accession>A0A1H7N303</accession>
<name>A0A1H7N303_AQUAM</name>
<dbReference type="AlphaFoldDB" id="A0A1H7N303"/>
<evidence type="ECO:0000313" key="2">
    <source>
        <dbReference type="Proteomes" id="UP000198521"/>
    </source>
</evidence>
<gene>
    <name evidence="1" type="ORF">SAMN04487910_1945</name>
</gene>
<reference evidence="2" key="1">
    <citation type="submission" date="2016-10" db="EMBL/GenBank/DDBJ databases">
        <authorList>
            <person name="Varghese N."/>
            <person name="Submissions S."/>
        </authorList>
    </citation>
    <scope>NUCLEOTIDE SEQUENCE [LARGE SCALE GENOMIC DNA]</scope>
    <source>
        <strain evidence="2">DSM 25232 / NCIMB 14723 / 92V</strain>
    </source>
</reference>
<dbReference type="STRING" id="1038014.SAMN04487910_1945"/>
<dbReference type="Proteomes" id="UP000198521">
    <property type="component" value="Unassembled WGS sequence"/>
</dbReference>
<proteinExistence type="predicted"/>
<sequence>MLKSKLLMSFIFFLSIQYMNGQQKDEAIFFKQKDQITKFHTIGDLEDLKKGQLIKLYQDRIKEIITVLPFLSLTNEPGVRLSDLGIKEDSGHIKSLKKSVETNKEAIDATQNSIEELVPYADTEKIILTILYFEEIIKKMRIGVTKNF</sequence>
<dbReference type="EMBL" id="FOAB01000003">
    <property type="protein sequence ID" value="SEL17853.1"/>
    <property type="molecule type" value="Genomic_DNA"/>
</dbReference>
<protein>
    <submittedName>
        <fullName evidence="1">Uncharacterized protein</fullName>
    </submittedName>
</protein>